<dbReference type="Pfam" id="PF20150">
    <property type="entry name" value="2EXR"/>
    <property type="match status" value="1"/>
</dbReference>
<dbReference type="PANTHER" id="PTHR35910:SF1">
    <property type="entry name" value="2EXR DOMAIN-CONTAINING PROTEIN"/>
    <property type="match status" value="1"/>
</dbReference>
<protein>
    <recommendedName>
        <fullName evidence="1">2EXR domain-containing protein</fullName>
    </recommendedName>
</protein>
<name>A0A8A3P286_9HELO</name>
<proteinExistence type="predicted"/>
<dbReference type="InterPro" id="IPR045518">
    <property type="entry name" value="2EXR"/>
</dbReference>
<dbReference type="AlphaFoldDB" id="A0A8A3P286"/>
<dbReference type="EMBL" id="CP063405">
    <property type="protein sequence ID" value="QSZ29276.1"/>
    <property type="molecule type" value="Genomic_DNA"/>
</dbReference>
<evidence type="ECO:0000313" key="2">
    <source>
        <dbReference type="EMBL" id="QSZ29276.1"/>
    </source>
</evidence>
<dbReference type="Proteomes" id="UP000672032">
    <property type="component" value="Chromosome 1"/>
</dbReference>
<organism evidence="2 3">
    <name type="scientific">Monilinia vaccinii-corymbosi</name>
    <dbReference type="NCBI Taxonomy" id="61207"/>
    <lineage>
        <taxon>Eukaryota</taxon>
        <taxon>Fungi</taxon>
        <taxon>Dikarya</taxon>
        <taxon>Ascomycota</taxon>
        <taxon>Pezizomycotina</taxon>
        <taxon>Leotiomycetes</taxon>
        <taxon>Helotiales</taxon>
        <taxon>Sclerotiniaceae</taxon>
        <taxon>Monilinia</taxon>
    </lineage>
</organism>
<feature type="domain" description="2EXR" evidence="1">
    <location>
        <begin position="151"/>
        <end position="221"/>
    </location>
</feature>
<accession>A0A8A3P286</accession>
<dbReference type="PANTHER" id="PTHR35910">
    <property type="entry name" value="2EXR DOMAIN-CONTAINING PROTEIN"/>
    <property type="match status" value="1"/>
</dbReference>
<keyword evidence="3" id="KW-1185">Reference proteome</keyword>
<dbReference type="OrthoDB" id="3530648at2759"/>
<evidence type="ECO:0000259" key="1">
    <source>
        <dbReference type="Pfam" id="PF20150"/>
    </source>
</evidence>
<sequence>MSDSDRNIFLFKKRPFSSLEPNHSRKHISHAHILYKILNTLYNRYIQHTNDITYSVSSATRETYNIPQTNRNSNTTRRTDLAISLSQLPHYNMQTRSMTKALQEATLLHANIQEKVEMVTDHSSDSDCEEVSRQADTSRALVANTKVQTLFKDFSRLPAEIRLMIWGFSFPEPRKVVTTSEGVEGLYVSPSITLLRPPITCFINMESRAETLKLWKVFGQSSFRPNYDDFQIDFESWDNPEYVKSMEVFELNCPGCFSKIEEVTLVAKRWRYGFDAIYPDGYVKSEMPHMFQHLPMLKRVLLLCPEWENRSIPDATITESRKWFQGMWKDTWGDQTIPELLYTTSRTNDMPETRINLFKKQTGSFRRYNQ</sequence>
<reference evidence="2" key="1">
    <citation type="submission" date="2020-10" db="EMBL/GenBank/DDBJ databases">
        <title>Genome Sequence of Monilinia vaccinii-corymbosi Sheds Light on Mummy Berry Disease Infection of Blueberry and Mating Type.</title>
        <authorList>
            <person name="Yow A.G."/>
            <person name="Zhang Y."/>
            <person name="Bansal K."/>
            <person name="Eacker S.M."/>
            <person name="Sullivan S."/>
            <person name="Liachko I."/>
            <person name="Cubeta M.A."/>
            <person name="Rollins J.A."/>
            <person name="Ashrafi H."/>
        </authorList>
    </citation>
    <scope>NUCLEOTIDE SEQUENCE</scope>
    <source>
        <strain evidence="2">RL-1</strain>
    </source>
</reference>
<evidence type="ECO:0000313" key="3">
    <source>
        <dbReference type="Proteomes" id="UP000672032"/>
    </source>
</evidence>
<gene>
    <name evidence="2" type="ORF">DSL72_003788</name>
</gene>